<name>A0A2N0VEM1_9BACT</name>
<dbReference type="EMBL" id="PISP01000006">
    <property type="protein sequence ID" value="PKD42641.1"/>
    <property type="molecule type" value="Genomic_DNA"/>
</dbReference>
<reference evidence="1 2" key="1">
    <citation type="submission" date="2017-11" db="EMBL/GenBank/DDBJ databases">
        <title>Rhodohalobacter 15182 sp. nov., isolated from a salt lake.</title>
        <authorList>
            <person name="Han S."/>
        </authorList>
    </citation>
    <scope>NUCLEOTIDE SEQUENCE [LARGE SCALE GENOMIC DNA]</scope>
    <source>
        <strain evidence="1 2">15182</strain>
    </source>
</reference>
<proteinExistence type="predicted"/>
<dbReference type="Proteomes" id="UP000233398">
    <property type="component" value="Unassembled WGS sequence"/>
</dbReference>
<dbReference type="OrthoDB" id="292458at2"/>
<dbReference type="RefSeq" id="WP_101074337.1">
    <property type="nucleotide sequence ID" value="NZ_PISP01000006.1"/>
</dbReference>
<gene>
    <name evidence="1" type="ORF">CWD77_14630</name>
</gene>
<organism evidence="1 2">
    <name type="scientific">Rhodohalobacter barkolensis</name>
    <dbReference type="NCBI Taxonomy" id="2053187"/>
    <lineage>
        <taxon>Bacteria</taxon>
        <taxon>Pseudomonadati</taxon>
        <taxon>Balneolota</taxon>
        <taxon>Balneolia</taxon>
        <taxon>Balneolales</taxon>
        <taxon>Balneolaceae</taxon>
        <taxon>Rhodohalobacter</taxon>
    </lineage>
</organism>
<dbReference type="AlphaFoldDB" id="A0A2N0VEM1"/>
<evidence type="ECO:0000313" key="1">
    <source>
        <dbReference type="EMBL" id="PKD42641.1"/>
    </source>
</evidence>
<keyword evidence="2" id="KW-1185">Reference proteome</keyword>
<comment type="caution">
    <text evidence="1">The sequence shown here is derived from an EMBL/GenBank/DDBJ whole genome shotgun (WGS) entry which is preliminary data.</text>
</comment>
<evidence type="ECO:0000313" key="2">
    <source>
        <dbReference type="Proteomes" id="UP000233398"/>
    </source>
</evidence>
<accession>A0A2N0VEM1</accession>
<protein>
    <submittedName>
        <fullName evidence="1">Uncharacterized protein</fullName>
    </submittedName>
</protein>
<sequence length="67" mass="7901">MKILKEKKWGINFETVNCPQCDERMSKTRTPDNLRQLLWGGWKCPVCGCEMDKWGKPIDEKQKQQMG</sequence>